<organism evidence="1 2">
    <name type="scientific">Candidatus Williamhamiltonella defendens</name>
    <dbReference type="NCBI Taxonomy" id="138072"/>
    <lineage>
        <taxon>Bacteria</taxon>
        <taxon>Pseudomonadati</taxon>
        <taxon>Pseudomonadota</taxon>
        <taxon>Gammaproteobacteria</taxon>
        <taxon>Enterobacterales</taxon>
        <taxon>Enterobacteriaceae</taxon>
        <taxon>aphid secondary symbionts</taxon>
        <taxon>Candidatus Williamhamiltonella</taxon>
    </lineage>
</organism>
<proteinExistence type="predicted"/>
<gene>
    <name evidence="1" type="ORF">BJP41_08605</name>
</gene>
<protein>
    <submittedName>
        <fullName evidence="1">Uncharacterized protein</fullName>
    </submittedName>
</protein>
<evidence type="ECO:0000313" key="1">
    <source>
        <dbReference type="EMBL" id="ATW30365.1"/>
    </source>
</evidence>
<dbReference type="EMBL" id="CP017606">
    <property type="protein sequence ID" value="ATW30365.1"/>
    <property type="molecule type" value="Genomic_DNA"/>
</dbReference>
<evidence type="ECO:0000313" key="2">
    <source>
        <dbReference type="Proteomes" id="UP000230008"/>
    </source>
</evidence>
<accession>A0A2D3T3J2</accession>
<dbReference type="Proteomes" id="UP000230008">
    <property type="component" value="Chromosome"/>
</dbReference>
<dbReference type="AlphaFoldDB" id="A0A2D3T3J2"/>
<sequence length="82" mass="8294">MLYSDTGATDTTVTITGGSLHAAGDLIVSAGGKTNLVFSRVVISPPGSGHAIHFTGTGGEVDLMPEPDSPLREHCGRGCVLS</sequence>
<dbReference type="RefSeq" id="WP_100103576.1">
    <property type="nucleotide sequence ID" value="NZ_CAWNQP010000001.1"/>
</dbReference>
<name>A0A2D3T3J2_9ENTR</name>
<reference evidence="2" key="1">
    <citation type="submission" date="2016-10" db="EMBL/GenBank/DDBJ databases">
        <authorList>
            <person name="Chevignon G."/>
        </authorList>
    </citation>
    <scope>NUCLEOTIDE SEQUENCE [LARGE SCALE GENOMIC DNA]</scope>
    <source>
        <strain evidence="2">A2C</strain>
    </source>
</reference>
<reference evidence="2" key="2">
    <citation type="submission" date="2017-11" db="EMBL/GenBank/DDBJ databases">
        <title>PacBio sequencing of new strain of the secondary endosymbiont Candidatus Hamiltonella defensa.</title>
        <authorList>
            <person name="Strand M.R."/>
            <person name="Oliver K."/>
        </authorList>
    </citation>
    <scope>NUCLEOTIDE SEQUENCE [LARGE SCALE GENOMIC DNA]</scope>
    <source>
        <strain evidence="2">A2C</strain>
    </source>
</reference>